<feature type="domain" description="Methyltransferase" evidence="9">
    <location>
        <begin position="67"/>
        <end position="133"/>
    </location>
</feature>
<dbReference type="SUPFAM" id="SSF53335">
    <property type="entry name" value="S-adenosyl-L-methionine-dependent methyltransferases"/>
    <property type="match status" value="1"/>
</dbReference>
<proteinExistence type="predicted"/>
<dbReference type="InterPro" id="IPR041698">
    <property type="entry name" value="Methyltransf_25"/>
</dbReference>
<gene>
    <name evidence="10" type="ORF">MKW94_016084</name>
</gene>
<comment type="catalytic activity">
    <reaction evidence="6">
        <text>N,N-dimethylethanolamine phosphate + S-adenosyl-L-methionine = phosphocholine + S-adenosyl-L-homocysteine + H(+)</text>
        <dbReference type="Rhea" id="RHEA:25325"/>
        <dbReference type="ChEBI" id="CHEBI:15378"/>
        <dbReference type="ChEBI" id="CHEBI:57856"/>
        <dbReference type="ChEBI" id="CHEBI:58641"/>
        <dbReference type="ChEBI" id="CHEBI:59789"/>
        <dbReference type="ChEBI" id="CHEBI:295975"/>
        <dbReference type="EC" id="2.1.1.103"/>
    </reaction>
    <physiologicalReaction direction="left-to-right" evidence="6">
        <dbReference type="Rhea" id="RHEA:25326"/>
    </physiologicalReaction>
</comment>
<name>A0AA41SJH4_PAPNU</name>
<keyword evidence="3" id="KW-0489">Methyltransferase</keyword>
<dbReference type="EC" id="2.1.1.103" evidence="5"/>
<dbReference type="EMBL" id="JAJJMA010169724">
    <property type="protein sequence ID" value="MCL7036596.1"/>
    <property type="molecule type" value="Genomic_DNA"/>
</dbReference>
<feature type="non-terminal residue" evidence="10">
    <location>
        <position position="1"/>
    </location>
</feature>
<dbReference type="GO" id="GO:0032259">
    <property type="term" value="P:methylation"/>
    <property type="evidence" value="ECO:0007669"/>
    <property type="project" value="UniProtKB-KW"/>
</dbReference>
<evidence type="ECO:0000259" key="9">
    <source>
        <dbReference type="Pfam" id="PF13649"/>
    </source>
</evidence>
<evidence type="ECO:0000256" key="7">
    <source>
        <dbReference type="ARBA" id="ARBA00047622"/>
    </source>
</evidence>
<dbReference type="Proteomes" id="UP001177140">
    <property type="component" value="Unassembled WGS sequence"/>
</dbReference>
<dbReference type="Gene3D" id="3.40.50.150">
    <property type="entry name" value="Vaccinia Virus protein VP39"/>
    <property type="match status" value="1"/>
</dbReference>
<dbReference type="InterPro" id="IPR029063">
    <property type="entry name" value="SAM-dependent_MTases_sf"/>
</dbReference>
<dbReference type="GO" id="GO:0000234">
    <property type="term" value="F:phosphoethanolamine N-methyltransferase activity"/>
    <property type="evidence" value="ECO:0007669"/>
    <property type="project" value="UniProtKB-EC"/>
</dbReference>
<dbReference type="Pfam" id="PF13649">
    <property type="entry name" value="Methyltransf_25"/>
    <property type="match status" value="1"/>
</dbReference>
<evidence type="ECO:0000256" key="5">
    <source>
        <dbReference type="ARBA" id="ARBA00035674"/>
    </source>
</evidence>
<keyword evidence="4" id="KW-0808">Transferase</keyword>
<dbReference type="CDD" id="cd02440">
    <property type="entry name" value="AdoMet_MTases"/>
    <property type="match status" value="1"/>
</dbReference>
<evidence type="ECO:0000256" key="1">
    <source>
        <dbReference type="ARBA" id="ARBA00004969"/>
    </source>
</evidence>
<sequence>MDAHVEAMTHDSKASDLDKDFQQFLDNVQYKFSGILRYERVFGEGYVSTGGIGMHNTDLIFCDVELGVVIFYLAENFAAEVFGIDLSINMVSIALERAIGRKCSVEFEVADCTKKPYPDETFDVIYSRDTILHIQ</sequence>
<comment type="catalytic activity">
    <reaction evidence="7">
        <text>phosphoethanolamine + S-adenosyl-L-methionine = N-methylethanolamine phosphate + S-adenosyl-L-homocysteine + H(+)</text>
        <dbReference type="Rhea" id="RHEA:20365"/>
        <dbReference type="ChEBI" id="CHEBI:15378"/>
        <dbReference type="ChEBI" id="CHEBI:57781"/>
        <dbReference type="ChEBI" id="CHEBI:57856"/>
        <dbReference type="ChEBI" id="CHEBI:58190"/>
        <dbReference type="ChEBI" id="CHEBI:59789"/>
        <dbReference type="EC" id="2.1.1.103"/>
    </reaction>
    <physiologicalReaction direction="left-to-right" evidence="7">
        <dbReference type="Rhea" id="RHEA:20366"/>
    </physiologicalReaction>
</comment>
<accession>A0AA41SJH4</accession>
<evidence type="ECO:0000256" key="3">
    <source>
        <dbReference type="ARBA" id="ARBA00022603"/>
    </source>
</evidence>
<protein>
    <recommendedName>
        <fullName evidence="5">phosphoethanolamine N-methyltransferase</fullName>
        <ecNumber evidence="5">2.1.1.103</ecNumber>
    </recommendedName>
</protein>
<comment type="catalytic activity">
    <reaction evidence="8">
        <text>N-methylethanolamine phosphate + S-adenosyl-L-methionine = N,N-dimethylethanolamine phosphate + S-adenosyl-L-homocysteine + H(+)</text>
        <dbReference type="Rhea" id="RHEA:25321"/>
        <dbReference type="ChEBI" id="CHEBI:15378"/>
        <dbReference type="ChEBI" id="CHEBI:57781"/>
        <dbReference type="ChEBI" id="CHEBI:57856"/>
        <dbReference type="ChEBI" id="CHEBI:58641"/>
        <dbReference type="ChEBI" id="CHEBI:59789"/>
        <dbReference type="EC" id="2.1.1.103"/>
    </reaction>
    <physiologicalReaction direction="left-to-right" evidence="8">
        <dbReference type="Rhea" id="RHEA:25322"/>
    </physiologicalReaction>
</comment>
<organism evidence="10 11">
    <name type="scientific">Papaver nudicaule</name>
    <name type="common">Iceland poppy</name>
    <dbReference type="NCBI Taxonomy" id="74823"/>
    <lineage>
        <taxon>Eukaryota</taxon>
        <taxon>Viridiplantae</taxon>
        <taxon>Streptophyta</taxon>
        <taxon>Embryophyta</taxon>
        <taxon>Tracheophyta</taxon>
        <taxon>Spermatophyta</taxon>
        <taxon>Magnoliopsida</taxon>
        <taxon>Ranunculales</taxon>
        <taxon>Papaveraceae</taxon>
        <taxon>Papaveroideae</taxon>
        <taxon>Papaver</taxon>
    </lineage>
</organism>
<evidence type="ECO:0000313" key="11">
    <source>
        <dbReference type="Proteomes" id="UP001177140"/>
    </source>
</evidence>
<evidence type="ECO:0000256" key="4">
    <source>
        <dbReference type="ARBA" id="ARBA00022679"/>
    </source>
</evidence>
<comment type="caution">
    <text evidence="10">The sequence shown here is derived from an EMBL/GenBank/DDBJ whole genome shotgun (WGS) entry which is preliminary data.</text>
</comment>
<dbReference type="PANTHER" id="PTHR44307:SF2">
    <property type="entry name" value="PHOSPHOETHANOLAMINE METHYLTRANSFERASE ISOFORM X1"/>
    <property type="match status" value="1"/>
</dbReference>
<evidence type="ECO:0000256" key="8">
    <source>
        <dbReference type="ARBA" id="ARBA00047841"/>
    </source>
</evidence>
<dbReference type="AlphaFoldDB" id="A0AA41SJH4"/>
<evidence type="ECO:0000313" key="10">
    <source>
        <dbReference type="EMBL" id="MCL7036596.1"/>
    </source>
</evidence>
<comment type="pathway">
    <text evidence="1">Phospholipid metabolism; phosphatidylcholine biosynthesis.</text>
</comment>
<evidence type="ECO:0000256" key="2">
    <source>
        <dbReference type="ARBA" id="ARBA00005189"/>
    </source>
</evidence>
<evidence type="ECO:0000256" key="6">
    <source>
        <dbReference type="ARBA" id="ARBA00047619"/>
    </source>
</evidence>
<comment type="pathway">
    <text evidence="2">Lipid metabolism.</text>
</comment>
<dbReference type="PANTHER" id="PTHR44307">
    <property type="entry name" value="PHOSPHOETHANOLAMINE METHYLTRANSFERASE"/>
    <property type="match status" value="1"/>
</dbReference>
<reference evidence="10" key="1">
    <citation type="submission" date="2022-03" db="EMBL/GenBank/DDBJ databases">
        <title>A functionally conserved STORR gene fusion in Papaver species that diverged 16.8 million years ago.</title>
        <authorList>
            <person name="Catania T."/>
        </authorList>
    </citation>
    <scope>NUCLEOTIDE SEQUENCE</scope>
    <source>
        <strain evidence="10">S-191538</strain>
    </source>
</reference>
<keyword evidence="11" id="KW-1185">Reference proteome</keyword>